<organism evidence="2">
    <name type="scientific">Trachysalambria curvirostris nimavirus</name>
    <dbReference type="NCBI Taxonomy" id="2984282"/>
    <lineage>
        <taxon>Viruses</taxon>
        <taxon>Viruses incertae sedis</taxon>
        <taxon>Naldaviricetes</taxon>
        <taxon>Nimaviridae</taxon>
    </lineage>
</organism>
<feature type="compositionally biased region" description="Basic and acidic residues" evidence="1">
    <location>
        <begin position="954"/>
        <end position="964"/>
    </location>
</feature>
<feature type="compositionally biased region" description="Gly residues" evidence="1">
    <location>
        <begin position="346"/>
        <end position="355"/>
    </location>
</feature>
<evidence type="ECO:0000256" key="1">
    <source>
        <dbReference type="SAM" id="MobiDB-lite"/>
    </source>
</evidence>
<dbReference type="EMBL" id="LC738880">
    <property type="protein sequence ID" value="BDT63048.1"/>
    <property type="molecule type" value="Genomic_DNA"/>
</dbReference>
<proteinExistence type="predicted"/>
<accession>A0A9C7F0T7</accession>
<feature type="region of interest" description="Disordered" evidence="1">
    <location>
        <begin position="339"/>
        <end position="364"/>
    </location>
</feature>
<sequence length="1014" mass="113292">MFSPQGKQAAYFSHSASLASCDTNQELGALGIPGDTFKEVLGILRRRSGCLLLGEDSRVLHQIITDKTTQSSLSTILGPNRPNQAGSENKRFNARNNIKTKLEAEEAAIRRVFSILSSTRPSKDNPLAEENIVLPLDPWTAATEEQLEYVFREGVSFDVISGQDVLKGRFLNTEYTGSNPLLLKVKLNIRILQCMLLNFSWFGNRLYRLMRDLNVESTATSTTLISNQDVISNIWGDMLVKHEVRAEHVSDALSVLRKNYGTVYEQIIQGPRKPTYFVVEFDVVDNVIGLADDDVEHQGSACVEWRCFNAMKKNSGDGLQRFNVLLGTSNINRPFIELDDDTAEGAGNGDGGGASGCDDGDNNSAAEATVLSKSRGDIFASSAEMDSDSWIRNMMDKEEGAWGEPPQLLSSSESLKVERLRSGTSTATINQSSAVTLAAMAKGGESKGLVVSMIKYIDDSIKSKDKTYMCEDDGVFDEDQGDNYENHKDLYKVAICSNPANIYRVMCHLFVNLIMPRLRNPIRETKYESYPVAGASGRTKVVTAYGCEDMQYGTPLYARGKVRVDRRRICACRKLCEDSQWYDGGRKNKHKSPRADDRRHHNIHRSCAPDFRFFDILMSALKANRTENRKTAKKGYKCAHEPDDPKNNYSAKNDLLAMDQSAFDNLHKCFPSASLHHIYCPDILMVHRGDSYNIDLKNNNLRCIFEGIQSEDTTAAQKVDAKEALLDITKNKLKKGANIIEELKDTSLSLREYSCEVSRVVRSVNELTYTLCKTLYNVKDTATIAARVLQYTRQILPFIRVLLTFINNEEMETLYNEVDKANEEKATSKVFVLFKFLARFFLRNYNASVSAGINRRGYLANTATLTGYRFQLEGTLIKYHETIAAVSSCVAYADYYSYRNDGDTIESESATSNSLLNNLWAEDSKFLSKKDNEAAILALIGDGLLDDSDEDDDKSEKGGDIETDKDNEDGVDDAEINPPSRAGRSSGVIREESGSNSKYLKLDVADAKTERFKF</sequence>
<dbReference type="PROSITE" id="PS51257">
    <property type="entry name" value="PROKAR_LIPOPROTEIN"/>
    <property type="match status" value="1"/>
</dbReference>
<reference evidence="2" key="1">
    <citation type="submission" date="2022-10" db="EMBL/GenBank/DDBJ databases">
        <title>Genome sequences of endogenous nimaviruses in decapod crustaceans.</title>
        <authorList>
            <person name="Kawato S."/>
            <person name="Nozaki R."/>
            <person name="Kondo H."/>
            <person name="Hirono I."/>
        </authorList>
    </citation>
    <scope>NUCLEOTIDE SEQUENCE</scope>
    <source>
        <strain evidence="2">Ube2021</strain>
    </source>
</reference>
<feature type="region of interest" description="Disordered" evidence="1">
    <location>
        <begin position="948"/>
        <end position="996"/>
    </location>
</feature>
<feature type="compositionally biased region" description="Acidic residues" evidence="1">
    <location>
        <begin position="965"/>
        <end position="975"/>
    </location>
</feature>
<evidence type="ECO:0000313" key="2">
    <source>
        <dbReference type="EMBL" id="BDT63048.1"/>
    </source>
</evidence>
<name>A0A9C7F0T7_9VIRU</name>
<protein>
    <submittedName>
        <fullName evidence="2">Wsv285-like protein</fullName>
    </submittedName>
</protein>